<reference evidence="1" key="1">
    <citation type="submission" date="2022-08" db="EMBL/GenBank/DDBJ databases">
        <authorList>
            <person name="Kallberg Y."/>
            <person name="Tangrot J."/>
            <person name="Rosling A."/>
        </authorList>
    </citation>
    <scope>NUCLEOTIDE SEQUENCE</scope>
    <source>
        <strain evidence="1">Wild A</strain>
    </source>
</reference>
<keyword evidence="2" id="KW-1185">Reference proteome</keyword>
<organism evidence="1 2">
    <name type="scientific">Funneliformis geosporum</name>
    <dbReference type="NCBI Taxonomy" id="1117311"/>
    <lineage>
        <taxon>Eukaryota</taxon>
        <taxon>Fungi</taxon>
        <taxon>Fungi incertae sedis</taxon>
        <taxon>Mucoromycota</taxon>
        <taxon>Glomeromycotina</taxon>
        <taxon>Glomeromycetes</taxon>
        <taxon>Glomerales</taxon>
        <taxon>Glomeraceae</taxon>
        <taxon>Funneliformis</taxon>
    </lineage>
</organism>
<comment type="caution">
    <text evidence="1">The sequence shown here is derived from an EMBL/GenBank/DDBJ whole genome shotgun (WGS) entry which is preliminary data.</text>
</comment>
<protein>
    <submittedName>
        <fullName evidence="1">3212_t:CDS:1</fullName>
    </submittedName>
</protein>
<gene>
    <name evidence="1" type="ORF">FWILDA_LOCUS18334</name>
</gene>
<evidence type="ECO:0000313" key="1">
    <source>
        <dbReference type="EMBL" id="CAI2197956.1"/>
    </source>
</evidence>
<dbReference type="AlphaFoldDB" id="A0A9W4WZZ2"/>
<dbReference type="Proteomes" id="UP001153678">
    <property type="component" value="Unassembled WGS sequence"/>
</dbReference>
<name>A0A9W4WZZ2_9GLOM</name>
<evidence type="ECO:0000313" key="2">
    <source>
        <dbReference type="Proteomes" id="UP001153678"/>
    </source>
</evidence>
<accession>A0A9W4WZZ2</accession>
<dbReference type="EMBL" id="CAMKVN010017470">
    <property type="protein sequence ID" value="CAI2197956.1"/>
    <property type="molecule type" value="Genomic_DNA"/>
</dbReference>
<sequence>MTKQKTKQHPSVLKGEAKFELDQKTKKVLADFIKKAKKHKANPNQYSQTIICGSEEFSETEKKQKKTSKTKAQQTLSYLFGYPPYRCTIIKFGGFCYSHNWYGKTDLTYDKV</sequence>
<feature type="non-terminal residue" evidence="1">
    <location>
        <position position="1"/>
    </location>
</feature>
<proteinExistence type="predicted"/>
<feature type="non-terminal residue" evidence="1">
    <location>
        <position position="112"/>
    </location>
</feature>